<dbReference type="CDD" id="cd01671">
    <property type="entry name" value="CARD"/>
    <property type="match status" value="1"/>
</dbReference>
<reference evidence="9" key="1">
    <citation type="submission" date="2012-01" db="EMBL/GenBank/DDBJ databases">
        <title>The Genome Sequence of Oreochromis niloticus (Nile Tilapia).</title>
        <authorList>
            <consortium name="Broad Institute Genome Assembly Team"/>
            <consortium name="Broad Institute Sequencing Platform"/>
            <person name="Di Palma F."/>
            <person name="Johnson J."/>
            <person name="Lander E.S."/>
            <person name="Lindblad-Toh K."/>
        </authorList>
    </citation>
    <scope>NUCLEOTIDE SEQUENCE [LARGE SCALE GENOMIC DNA]</scope>
</reference>
<evidence type="ECO:0000256" key="3">
    <source>
        <dbReference type="ARBA" id="ARBA00022588"/>
    </source>
</evidence>
<feature type="domain" description="CARD" evidence="6">
    <location>
        <begin position="4"/>
        <end position="80"/>
    </location>
</feature>
<dbReference type="PROSITE" id="PS50837">
    <property type="entry name" value="NACHT"/>
    <property type="match status" value="1"/>
</dbReference>
<reference evidence="8" key="3">
    <citation type="submission" date="2025-09" db="UniProtKB">
        <authorList>
            <consortium name="Ensembl"/>
        </authorList>
    </citation>
    <scope>IDENTIFICATION</scope>
</reference>
<dbReference type="PANTHER" id="PTHR31594:SF16">
    <property type="entry name" value="SI:CH211-281L24.3"/>
    <property type="match status" value="1"/>
</dbReference>
<reference evidence="8" key="2">
    <citation type="submission" date="2025-08" db="UniProtKB">
        <authorList>
            <consortium name="Ensembl"/>
        </authorList>
    </citation>
    <scope>IDENTIFICATION</scope>
</reference>
<comment type="subcellular location">
    <subcellularLocation>
        <location evidence="1">Cytoplasm</location>
    </subcellularLocation>
</comment>
<dbReference type="Ensembl" id="ENSONIT00000076030.1">
    <property type="protein sequence ID" value="ENSONIP00000072960.1"/>
    <property type="gene ID" value="ENSONIG00000032069.1"/>
</dbReference>
<dbReference type="PANTHER" id="PTHR31594">
    <property type="entry name" value="AIG1-TYPE G DOMAIN-CONTAINING PROTEIN"/>
    <property type="match status" value="1"/>
</dbReference>
<keyword evidence="2" id="KW-0963">Cytoplasm</keyword>
<dbReference type="Pfam" id="PF17776">
    <property type="entry name" value="NLRC4_HD2"/>
    <property type="match status" value="1"/>
</dbReference>
<dbReference type="Pfam" id="PF00619">
    <property type="entry name" value="CARD"/>
    <property type="match status" value="1"/>
</dbReference>
<dbReference type="Gene3D" id="3.40.50.300">
    <property type="entry name" value="P-loop containing nucleotide triphosphate hydrolases"/>
    <property type="match status" value="1"/>
</dbReference>
<evidence type="ECO:0008006" key="10">
    <source>
        <dbReference type="Google" id="ProtNLM"/>
    </source>
</evidence>
<dbReference type="SMART" id="SM00114">
    <property type="entry name" value="CARD"/>
    <property type="match status" value="1"/>
</dbReference>
<dbReference type="InterPro" id="IPR041267">
    <property type="entry name" value="NLRP_HD2"/>
</dbReference>
<sequence>MACTSQSAVEYVRRARLNLVRTLKGLTTVIVENLYQRGVFSEKEVSEIKAEGDDFDKSRRIVESVIKKGEAACYEFLRIIDITRKRSTESSPSVLENTETDSSLKDKFDLSYWISCFSFKEDTNMDVTYLQGPSPCHRYQQKLKSKAQKISERSWTQSKAVLFNKETSLSYTSLVLDTQRQASISKIKKSKIKKSRKVRTKKLKAYIPEDKQETSPSELLKMNERKILLVGKPGIGKTAVVHQMLKLWSEKDNKDLDYMFYFDMRETPNITEVHKLEDLLFSVINEPDEGKDVVLENIKNNADSVTIIFDGVTDIPSTSVVFKLIQKTLVPEAKIIITCRPEVESADFLLGWDCLRVEVKGFSEQGIREYLSKNLSEEHFSKVLCNLELFSLCHVPMYALMVVACFSFEGSNFSPHPCTVTEIYLNILHFCNERNVCKISENESTKWDAVLSLSEAAFYATEGKNVNLKSLPKLESCAHLAFLSRSVTQVSPTAKKPLYTFLHYTVQEFFAALWVLKDPERTRSVVQQCLTDDIKHMKHLVPFLCGLLNEKNMDLLQFLFTSQHLRETSGWFFKHLVTTFVDRSDTEDCEIDLLFLCQCLYESQSAEACVYLLDKLDYCLDLSGETLDPQQCYAVSYIISQSKERKIQLNLEKTKVSKQGMRPLLGCLSKLQSSQLSWQLWTICLLSEVEVDYISLLRFAENQLHLSVNSQPQLYDQAGKVLQKSAEKVKVCLHWDHRSSVDQSVSELLLQCLPNIHSLSVDTKTSDEDRTRFFVNLFCAAAEREQQTGEKILELLSSVCTYQTFPFDDTYMNDDMKKYQSDFLLDLCSHMKDCETKTGLSVLPSLQSVFSAPAVWSINLSERKTSTLLEVLKLQPEKKQVELTQYTHKKSKIRSFLQCLPYISQLSVDAWWSHKEKIRFFVNLFCAAAEREQQTGEKILELLSSVCTYQTFPFDDTYMNDDMKKYQSDFLFDLYSHLKDYETKTGLSVLPSLQSVFQSAPAVWSIKLSERKTSILLEVLKLQPEKKQVELTGCSHEESEVRSFLQCLPYISQLSAVPQLSEHSEEIRFFVNLFCAAAEREQQTGEKILELLSSVCRYKGFLLKELWCDFLLDVYSYQTKTGLSVLPSLQSVFQSAPAVWSINLSERKTSILLEVLKLQPEKKHVELTGCSHEESEVRSFLQCLPYITELSFKPQASKPSEETRFFVNLFCAAAEREQQTGEKILELLSSVCTYQTFTLKQKWCDFLLDLYPSVLEMGLSAPSSLQSVFQSAPAVWFINLSERKTSILLEVLKLQPEKKQLNLTGWSHEENEERHFLQCLPYISKLSFGTTSSESSEAVRFFGNLFCAAAEREQQTGEKILELLSSVCRYKGFPLKEIWCDFLMDLYYYTTKTGLSVLPSLQSVFQSAPAVWFINLSKRKTSILLEVLKLQPEKKQVELTGCSHDESEVRSFLQCLPYISQLSVVSDFSESSEEIRFIGNLIYAAAERKQWTGEKILELLSTVCTYKGFPLREILCDFLLDLYSSESEMALRVLFSLQSVFSAPAVWSINLSERKISILLEVLKLQPEKKQVELTGCSHEESEVLILLQCLPYISQLSVIPQLTEPSEETRFFGNLFCAAAEREQQTGEKILELLSSVCRYKRFPLKETWCDFLMDLYYYTSKTGLSVLPSLQSVFQSAPAVWSINLSKRKTSILLEVLKLQPEKKQVELTGCSHEESEVLSLLQCLPYISQLSFSPLFLLSSQTKLMWEEADGEQQPGEKILELLSSVCKRGTFPFTYRQIAVEYQCDFLLDLYSYVKDCETKAGLSVLPSLQSVFQSAPAVWSINLSERKTSILLEVLKLQPEKKHVELTGCSHEESEVRSFLQCLPYISQLSVEFWDRGEAVRFFVNLFCAAAEREQQTGEKILELLSSVCRFDTFPFDGYDDDDHDLEKYRCHLLLNLCSDVKDCETKTGLSVLPSLQSVFQSAPAVWSINLSKRKTSILLEVLKLQPEKKQVELTGCSHEESEMRSFLQCLPYISQLSVDPEWLNPDEAVRFFVNLFCAAAEREQQTGEKILELLSSVCTYQTFPYSDRDLDYEYPCDFLLDLYSHLKEYETKAGLSVLPSLQSVFQSAPAVWSINLSERKTSILLEVLKLQPEKKHVELTGCSHEESEVLILLQCLPYISQLSFSPSFLLSSQTKLMWEEADGEQQPGEKILELLSSVCKRGTFPFTYRQKAVEYQSDFLLDVYSHVKDCETKTGLSVLPSLQSVFQSAPAVWSINLSERKTSILLEVLKLQPEKKHVELTQYTHKKSKIRSFLQCLPYISQLSVYFEDSDEEIRFFVNLFCAAAEREQQTGEKILELLSSVCSFDTFPFDDRYMDDDDRKYRCDHLLDMCSDVKDCETKTGLSVLPSLQSVFQSAPAVWSINLSERKTSILLEVLKLQPEKKHVELTQYTHKKSKIRSFLQCLPYISQLSVDFEDPDKEIRFFVNLFCAAAEREQQTGEKILELLSSVCTYQNFPFVHIHLNDYGKKCQSAFLLDLCSHVKDYETKTGLSVLPSLQSVFQSAPAVWSINLSERKTSILLEVLKLQPEKKQVELTGCSHEESEVRSFLQCLPYISQLSVDLWDQDEEIRFFVNLFCAAAEREQRTGEKILELLSSVCRHQNFPYDNTNLTDYGKKCQCDLLLDLYSHVKGYESKTGLSVLPSLQSVFSAPVVWSINLSERKTSILLEVLKLQPEKKQVKLTGCSHEESEVRSFLQCLPYISQLSVDPQKSYLHEAVRFFVNLFCAAAEREQQTGEKILELLSSVCRYKNSPLKEKWCDFLMDLYAYETKTGLSVLPSLQSVFQSAPVVWSINLSERKTSILLEVLKLQPEKIQVKLTGCSHEESEVRSFLQCLPYISQLSVYPQWSCLHEAIRFFVNLFCAAAEREQQTGEKILELLLSVCRYKNSSFEEKWCDFLMDLYCYETKTGLSVLPSLHSVFQSAPAVWSINLSERKTSILLEVLKLQPEKKEVMLTGCSHEESEVRSFLQCLPYISQLSVDLWDQDEETSFFVNLFCAAAEREQQTGEKILELLSSVCTYQTFHLIDTDMDDDYLQKYQSGFLLDLCSYLKDYETKTGLSVLPSLQSVFQSAPAVWSINLSERKTSILLEVLKLQPEKKQVKLTGCSHEESEVRSFLQCLPYISQLR</sequence>
<dbReference type="GO" id="GO:0042981">
    <property type="term" value="P:regulation of apoptotic process"/>
    <property type="evidence" value="ECO:0007669"/>
    <property type="project" value="InterPro"/>
</dbReference>
<dbReference type="InterPro" id="IPR016024">
    <property type="entry name" value="ARM-type_fold"/>
</dbReference>
<protein>
    <recommendedName>
        <fullName evidence="10">NACHT domain-containing protein</fullName>
    </recommendedName>
</protein>
<dbReference type="InterPro" id="IPR007111">
    <property type="entry name" value="NACHT_NTPase"/>
</dbReference>
<evidence type="ECO:0000256" key="2">
    <source>
        <dbReference type="ARBA" id="ARBA00022490"/>
    </source>
</evidence>
<dbReference type="GO" id="GO:0005737">
    <property type="term" value="C:cytoplasm"/>
    <property type="evidence" value="ECO:0007669"/>
    <property type="project" value="UniProtKB-SubCell"/>
</dbReference>
<evidence type="ECO:0000313" key="8">
    <source>
        <dbReference type="Ensembl" id="ENSONIP00000072960.1"/>
    </source>
</evidence>
<dbReference type="Gene3D" id="1.10.533.10">
    <property type="entry name" value="Death Domain, Fas"/>
    <property type="match status" value="1"/>
</dbReference>
<keyword evidence="9" id="KW-1185">Reference proteome</keyword>
<dbReference type="InterPro" id="IPR011029">
    <property type="entry name" value="DEATH-like_dom_sf"/>
</dbReference>
<dbReference type="Proteomes" id="UP000005207">
    <property type="component" value="Linkage group LG23"/>
</dbReference>
<dbReference type="SUPFAM" id="SSF48371">
    <property type="entry name" value="ARM repeat"/>
    <property type="match status" value="1"/>
</dbReference>
<dbReference type="GO" id="GO:0045087">
    <property type="term" value="P:innate immune response"/>
    <property type="evidence" value="ECO:0007669"/>
    <property type="project" value="UniProtKB-KW"/>
</dbReference>
<evidence type="ECO:0000313" key="9">
    <source>
        <dbReference type="Proteomes" id="UP000005207"/>
    </source>
</evidence>
<organism evidence="8 9">
    <name type="scientific">Oreochromis niloticus</name>
    <name type="common">Nile tilapia</name>
    <name type="synonym">Tilapia nilotica</name>
    <dbReference type="NCBI Taxonomy" id="8128"/>
    <lineage>
        <taxon>Eukaryota</taxon>
        <taxon>Metazoa</taxon>
        <taxon>Chordata</taxon>
        <taxon>Craniata</taxon>
        <taxon>Vertebrata</taxon>
        <taxon>Euteleostomi</taxon>
        <taxon>Actinopterygii</taxon>
        <taxon>Neopterygii</taxon>
        <taxon>Teleostei</taxon>
        <taxon>Neoteleostei</taxon>
        <taxon>Acanthomorphata</taxon>
        <taxon>Ovalentaria</taxon>
        <taxon>Cichlomorphae</taxon>
        <taxon>Cichliformes</taxon>
        <taxon>Cichlidae</taxon>
        <taxon>African cichlids</taxon>
        <taxon>Pseudocrenilabrinae</taxon>
        <taxon>Oreochromini</taxon>
        <taxon>Oreochromis</taxon>
    </lineage>
</organism>
<dbReference type="InterPro" id="IPR001315">
    <property type="entry name" value="CARD"/>
</dbReference>
<evidence type="ECO:0000259" key="7">
    <source>
        <dbReference type="PROSITE" id="PS50837"/>
    </source>
</evidence>
<dbReference type="GeneTree" id="ENSGT00980000199742"/>
<evidence type="ECO:0000259" key="6">
    <source>
        <dbReference type="PROSITE" id="PS50209"/>
    </source>
</evidence>
<evidence type="ECO:0000256" key="5">
    <source>
        <dbReference type="ARBA" id="ARBA00022859"/>
    </source>
</evidence>
<dbReference type="SUPFAM" id="SSF47986">
    <property type="entry name" value="DEATH domain"/>
    <property type="match status" value="1"/>
</dbReference>
<keyword evidence="4" id="KW-0677">Repeat</keyword>
<dbReference type="Gene3D" id="1.20.58.1200">
    <property type="entry name" value="RNA silencing suppressor P21, N-terminal domain"/>
    <property type="match status" value="17"/>
</dbReference>
<keyword evidence="3" id="KW-0399">Innate immunity</keyword>
<name>A0A669EJA0_ORENI</name>
<keyword evidence="5" id="KW-0391">Immunity</keyword>
<dbReference type="InterPro" id="IPR052090">
    <property type="entry name" value="Cytolytic_pore-forming_toxin"/>
</dbReference>
<evidence type="ECO:0000256" key="1">
    <source>
        <dbReference type="ARBA" id="ARBA00004496"/>
    </source>
</evidence>
<proteinExistence type="predicted"/>
<feature type="domain" description="NACHT" evidence="7">
    <location>
        <begin position="225"/>
        <end position="341"/>
    </location>
</feature>
<accession>A0A669EJA0</accession>
<dbReference type="InterPro" id="IPR027417">
    <property type="entry name" value="P-loop_NTPase"/>
</dbReference>
<dbReference type="Pfam" id="PF05729">
    <property type="entry name" value="NACHT"/>
    <property type="match status" value="1"/>
</dbReference>
<dbReference type="InParanoid" id="A0A669EJA0"/>
<evidence type="ECO:0000256" key="4">
    <source>
        <dbReference type="ARBA" id="ARBA00022737"/>
    </source>
</evidence>
<dbReference type="PROSITE" id="PS50209">
    <property type="entry name" value="CARD"/>
    <property type="match status" value="1"/>
</dbReference>
<dbReference type="SUPFAM" id="SSF52540">
    <property type="entry name" value="P-loop containing nucleoside triphosphate hydrolases"/>
    <property type="match status" value="1"/>
</dbReference>